<dbReference type="EMBL" id="QSCO01000003">
    <property type="protein sequence ID" value="RGY09267.1"/>
    <property type="molecule type" value="Genomic_DNA"/>
</dbReference>
<evidence type="ECO:0000313" key="2">
    <source>
        <dbReference type="EMBL" id="RGY09267.1"/>
    </source>
</evidence>
<dbReference type="Proteomes" id="UP000284434">
    <property type="component" value="Unassembled WGS sequence"/>
</dbReference>
<protein>
    <recommendedName>
        <fullName evidence="5">NUDIX domain-containing protein</fullName>
    </recommendedName>
</protein>
<dbReference type="Proteomes" id="UP000283426">
    <property type="component" value="Unassembled WGS sequence"/>
</dbReference>
<dbReference type="EMBL" id="QRYW01000018">
    <property type="protein sequence ID" value="RGV26368.1"/>
    <property type="molecule type" value="Genomic_DNA"/>
</dbReference>
<evidence type="ECO:0008006" key="5">
    <source>
        <dbReference type="Google" id="ProtNLM"/>
    </source>
</evidence>
<gene>
    <name evidence="1" type="ORF">DWW24_09450</name>
    <name evidence="2" type="ORF">DXA53_03005</name>
</gene>
<reference evidence="3 4" key="1">
    <citation type="submission" date="2018-08" db="EMBL/GenBank/DDBJ databases">
        <title>A genome reference for cultivated species of the human gut microbiota.</title>
        <authorList>
            <person name="Zou Y."/>
            <person name="Xue W."/>
            <person name="Luo G."/>
        </authorList>
    </citation>
    <scope>NUCLEOTIDE SEQUENCE [LARGE SCALE GENOMIC DNA]</scope>
    <source>
        <strain evidence="1 3">AF14-6AC</strain>
        <strain evidence="2 4">OF03-11</strain>
    </source>
</reference>
<sequence length="312" mass="36435">MNKIYYFLFLSLLLGACTKEDALEPTGANDDYFTVPATATDPESVMRREFYEETGVHLLFNDTLRHEQRGTFEDGNPRWYTETVDLGYSMTSFDDAPALTYLQTKQEKEKAVEFVSKYILPHLGQAVRPYSFLMVNTIYGRDPDTYRKGILKYYIGMRTMALSMEPILKLETEEDYATHCIAIFQSYVKSKLSTLNDEATEPFELISDKWYYKVYADFDADFWDKYNALEAEGDEDGINAYCEDIANQCGFIRFDNYFCDFPWSASYDLEDFVKAVLGTPEEKFMEMYEDYPLVREKYTIMQKIIADMGFIF</sequence>
<dbReference type="PROSITE" id="PS51257">
    <property type="entry name" value="PROKAR_LIPOPROTEIN"/>
    <property type="match status" value="1"/>
</dbReference>
<name>A0A412WGP9_9BACT</name>
<proteinExistence type="predicted"/>
<dbReference type="AlphaFoldDB" id="A0A412WGP9"/>
<evidence type="ECO:0000313" key="4">
    <source>
        <dbReference type="Proteomes" id="UP000284434"/>
    </source>
</evidence>
<organism evidence="1 3">
    <name type="scientific">Odoribacter splanchnicus</name>
    <dbReference type="NCBI Taxonomy" id="28118"/>
    <lineage>
        <taxon>Bacteria</taxon>
        <taxon>Pseudomonadati</taxon>
        <taxon>Bacteroidota</taxon>
        <taxon>Bacteroidia</taxon>
        <taxon>Bacteroidales</taxon>
        <taxon>Odoribacteraceae</taxon>
        <taxon>Odoribacter</taxon>
    </lineage>
</organism>
<evidence type="ECO:0000313" key="3">
    <source>
        <dbReference type="Proteomes" id="UP000283426"/>
    </source>
</evidence>
<comment type="caution">
    <text evidence="1">The sequence shown here is derived from an EMBL/GenBank/DDBJ whole genome shotgun (WGS) entry which is preliminary data.</text>
</comment>
<accession>A0A412WGP9</accession>
<dbReference type="GeneID" id="61275800"/>
<evidence type="ECO:0000313" key="1">
    <source>
        <dbReference type="EMBL" id="RGV26368.1"/>
    </source>
</evidence>
<dbReference type="RefSeq" id="WP_013612747.1">
    <property type="nucleotide sequence ID" value="NZ_JADNHN010000002.1"/>
</dbReference>